<reference evidence="2 3" key="1">
    <citation type="submission" date="2019-12" db="EMBL/GenBank/DDBJ databases">
        <title>Sequence classification of anaerobic respiratory reductive dehalogenases: First we see many, then we see few.</title>
        <authorList>
            <person name="Molenda O."/>
            <person name="Puentes Jacome L.A."/>
            <person name="Cao X."/>
            <person name="Nesbo C.L."/>
            <person name="Tang S."/>
            <person name="Morson N."/>
            <person name="Patron J."/>
            <person name="Lomheim L."/>
            <person name="Wishart D.S."/>
            <person name="Edwards E.A."/>
        </authorList>
    </citation>
    <scope>NUCLEOTIDE SEQUENCE [LARGE SCALE GENOMIC DNA]</scope>
    <source>
        <strain evidence="2 3">12DCA</strain>
    </source>
</reference>
<dbReference type="AlphaFoldDB" id="A0A857DLZ6"/>
<organism evidence="2 3">
    <name type="scientific">Dehalobacter restrictus</name>
    <dbReference type="NCBI Taxonomy" id="55583"/>
    <lineage>
        <taxon>Bacteria</taxon>
        <taxon>Bacillati</taxon>
        <taxon>Bacillota</taxon>
        <taxon>Clostridia</taxon>
        <taxon>Eubacteriales</taxon>
        <taxon>Desulfitobacteriaceae</taxon>
        <taxon>Dehalobacter</taxon>
    </lineage>
</organism>
<evidence type="ECO:0000313" key="3">
    <source>
        <dbReference type="Proteomes" id="UP000430508"/>
    </source>
</evidence>
<proteinExistence type="predicted"/>
<gene>
    <name evidence="2" type="ORF">GQ588_12660</name>
</gene>
<accession>A0A857DLZ6</accession>
<name>A0A857DLZ6_9FIRM</name>
<evidence type="ECO:0000259" key="1">
    <source>
        <dbReference type="Pfam" id="PF11823"/>
    </source>
</evidence>
<evidence type="ECO:0000313" key="2">
    <source>
        <dbReference type="EMBL" id="QHA01429.1"/>
    </source>
</evidence>
<dbReference type="EMBL" id="CP046996">
    <property type="protein sequence ID" value="QHA01429.1"/>
    <property type="molecule type" value="Genomic_DNA"/>
</dbReference>
<sequence>MTSSENVALVFRSVHQTLEAEDLLNSGSWPFVLIPVPPSINQGCGLAIQIACSDQQGVEAYLEQHDILPLKAVRMD</sequence>
<protein>
    <submittedName>
        <fullName evidence="2">DUF3343 domain-containing protein</fullName>
    </submittedName>
</protein>
<dbReference type="Proteomes" id="UP000430508">
    <property type="component" value="Chromosome"/>
</dbReference>
<dbReference type="Pfam" id="PF11823">
    <property type="entry name" value="Se_S_carrier"/>
    <property type="match status" value="1"/>
</dbReference>
<dbReference type="RefSeq" id="WP_019226806.1">
    <property type="nucleotide sequence ID" value="NZ_CP046996.1"/>
</dbReference>
<dbReference type="InterPro" id="IPR021778">
    <property type="entry name" value="Se/S_carrier-like"/>
</dbReference>
<feature type="domain" description="Putative Se/S carrier protein-like" evidence="1">
    <location>
        <begin position="9"/>
        <end position="71"/>
    </location>
</feature>